<dbReference type="EMBL" id="SRMN01000029">
    <property type="protein sequence ID" value="TGH25587.1"/>
    <property type="molecule type" value="Genomic_DNA"/>
</dbReference>
<proteinExistence type="predicted"/>
<evidence type="ECO:0000313" key="3">
    <source>
        <dbReference type="Proteomes" id="UP000315454"/>
    </source>
</evidence>
<evidence type="ECO:0000313" key="2">
    <source>
        <dbReference type="EMBL" id="TGH25587.1"/>
    </source>
</evidence>
<reference evidence="2 3" key="1">
    <citation type="journal article" date="2019" name="mSystems">
        <title>Life at home and on the roam: Genomic adaptions reflect the dual lifestyle of an intracellular, facultative symbiont.</title>
        <authorList>
            <person name="Burgsdorf I."/>
        </authorList>
    </citation>
    <scope>NUCLEOTIDE SEQUENCE [LARGE SCALE GENOMIC DNA]</scope>
    <source>
        <strain evidence="2">277cI</strain>
    </source>
</reference>
<feature type="region of interest" description="Disordered" evidence="1">
    <location>
        <begin position="182"/>
        <end position="241"/>
    </location>
</feature>
<accession>A0A524RVH5</accession>
<dbReference type="AlphaFoldDB" id="A0A524RVH5"/>
<dbReference type="Proteomes" id="UP000315454">
    <property type="component" value="Unassembled WGS sequence"/>
</dbReference>
<evidence type="ECO:0000256" key="1">
    <source>
        <dbReference type="SAM" id="MobiDB-lite"/>
    </source>
</evidence>
<organism evidence="2 3">
    <name type="scientific">Aphanocapsa feldmannii 277cI</name>
    <dbReference type="NCBI Taxonomy" id="2507554"/>
    <lineage>
        <taxon>Bacteria</taxon>
        <taxon>Bacillati</taxon>
        <taxon>Cyanobacteriota</taxon>
        <taxon>Cyanophyceae</taxon>
        <taxon>Oscillatoriophycideae</taxon>
        <taxon>Chroococcales</taxon>
        <taxon>Microcystaceae</taxon>
        <taxon>Aphanocapsa</taxon>
    </lineage>
</organism>
<sequence length="300" mass="34691">MSRFYLPPHEQSSPFNLVHLDYDVDIHAAIEDDIQPFLSIGAERLEWAIADSMVKAAVAAQKYGRRYLKRRIDRPTPFTLRSLTIRPRYINPKRHKLAVQVGYKEDERQRKQHYLSPLVRGGPRHAKPSEGTRRLGMFMTPIWEGIAGAPGLRPDAYGNVKGGGIVKVLSALRRLSNLADGFDGNRSYRRRSQAKRRREDYFLSSTPSGSPRIYARVRHPDAKRRAKRRRSGRRAAGTSLKPLKRGIKPVFAVHRQAPRYRRILLLPERLHEAYIRAVRPNLINRLRKEMERLQREGQPS</sequence>
<feature type="compositionally biased region" description="Basic residues" evidence="1">
    <location>
        <begin position="187"/>
        <end position="196"/>
    </location>
</feature>
<protein>
    <submittedName>
        <fullName evidence="2">Uncharacterized protein</fullName>
    </submittedName>
</protein>
<comment type="caution">
    <text evidence="2">The sequence shown here is derived from an EMBL/GenBank/DDBJ whole genome shotgun (WGS) entry which is preliminary data.</text>
</comment>
<feature type="compositionally biased region" description="Basic residues" evidence="1">
    <location>
        <begin position="215"/>
        <end position="233"/>
    </location>
</feature>
<name>A0A524RVH5_9CHRO</name>
<gene>
    <name evidence="2" type="ORF">ERJ68_02575</name>
</gene>